<dbReference type="Proteomes" id="UP000580250">
    <property type="component" value="Unassembled WGS sequence"/>
</dbReference>
<gene>
    <name evidence="1" type="ORF">MENT_LOCUS33048</name>
</gene>
<proteinExistence type="predicted"/>
<reference evidence="1 2" key="1">
    <citation type="submission" date="2020-08" db="EMBL/GenBank/DDBJ databases">
        <authorList>
            <person name="Koutsovoulos G."/>
            <person name="Danchin GJ E."/>
        </authorList>
    </citation>
    <scope>NUCLEOTIDE SEQUENCE [LARGE SCALE GENOMIC DNA]</scope>
</reference>
<sequence>MEDIVMKEKYYLISKFSAQSKDVYGCGLVYPPNNKTDEHPYAFFTQNGKILGKHLNY</sequence>
<accession>A0A6V7W182</accession>
<name>A0A6V7W182_MELEN</name>
<dbReference type="AlphaFoldDB" id="A0A6V7W182"/>
<evidence type="ECO:0000313" key="1">
    <source>
        <dbReference type="EMBL" id="CAD2180937.1"/>
    </source>
</evidence>
<organism evidence="1 2">
    <name type="scientific">Meloidogyne enterolobii</name>
    <name type="common">Root-knot nematode worm</name>
    <name type="synonym">Meloidogyne mayaguensis</name>
    <dbReference type="NCBI Taxonomy" id="390850"/>
    <lineage>
        <taxon>Eukaryota</taxon>
        <taxon>Metazoa</taxon>
        <taxon>Ecdysozoa</taxon>
        <taxon>Nematoda</taxon>
        <taxon>Chromadorea</taxon>
        <taxon>Rhabditida</taxon>
        <taxon>Tylenchina</taxon>
        <taxon>Tylenchomorpha</taxon>
        <taxon>Tylenchoidea</taxon>
        <taxon>Meloidogynidae</taxon>
        <taxon>Meloidogyninae</taxon>
        <taxon>Meloidogyne</taxon>
    </lineage>
</organism>
<comment type="caution">
    <text evidence="1">The sequence shown here is derived from an EMBL/GenBank/DDBJ whole genome shotgun (WGS) entry which is preliminary data.</text>
</comment>
<protein>
    <submittedName>
        <fullName evidence="1">Uncharacterized protein</fullName>
    </submittedName>
</protein>
<evidence type="ECO:0000313" key="2">
    <source>
        <dbReference type="Proteomes" id="UP000580250"/>
    </source>
</evidence>
<dbReference type="EMBL" id="CAJEWN010000385">
    <property type="protein sequence ID" value="CAD2180937.1"/>
    <property type="molecule type" value="Genomic_DNA"/>
</dbReference>